<proteinExistence type="inferred from homology"/>
<dbReference type="PRINTS" id="PR01438">
    <property type="entry name" value="UNVRSLSTRESS"/>
</dbReference>
<feature type="domain" description="UspA" evidence="2">
    <location>
        <begin position="6"/>
        <end position="127"/>
    </location>
</feature>
<evidence type="ECO:0000256" key="1">
    <source>
        <dbReference type="ARBA" id="ARBA00008791"/>
    </source>
</evidence>
<dbReference type="Gene3D" id="3.40.50.12370">
    <property type="match status" value="1"/>
</dbReference>
<dbReference type="Proteomes" id="UP000064893">
    <property type="component" value="Chromosome"/>
</dbReference>
<dbReference type="InterPro" id="IPR006016">
    <property type="entry name" value="UspA"/>
</dbReference>
<dbReference type="AlphaFoldDB" id="A0A0S2I0I8"/>
<protein>
    <submittedName>
        <fullName evidence="3">Universal stress protein UspE</fullName>
    </submittedName>
</protein>
<dbReference type="Pfam" id="PF00582">
    <property type="entry name" value="Usp"/>
    <property type="match status" value="1"/>
</dbReference>
<dbReference type="PANTHER" id="PTHR46268:SF6">
    <property type="entry name" value="UNIVERSAL STRESS PROTEIN UP12"/>
    <property type="match status" value="1"/>
</dbReference>
<dbReference type="EMBL" id="CP013118">
    <property type="protein sequence ID" value="ALO15808.1"/>
    <property type="molecule type" value="Genomic_DNA"/>
</dbReference>
<dbReference type="KEGG" id="blq:L21SP5_02175"/>
<keyword evidence="4" id="KW-1185">Reference proteome</keyword>
<gene>
    <name evidence="3" type="ORF">L21SP5_02175</name>
</gene>
<dbReference type="CDD" id="cd00293">
    <property type="entry name" value="USP-like"/>
    <property type="match status" value="2"/>
</dbReference>
<sequence>MERHLHKILVTWDFSEKSEFALAHAVKLGRQLGTQLELLHVVKREAEIQEAEKKLAEVAEKSEETYGVKPLTKVIEGTIFHAIGDYTKEEDVKLVVMGTHGIRGMQKITGSWALKVIASSEVPFIVVQEMPRVETYDKIVFPVNFKAENKEKLIWAIYLAKYFNSKILLFKPPVDDGYYLTKVNNNLLFAKKHLQHYGVDFELETARKASKFEDEMLQYAQDVEAELVLIMTTKGIGLGDYIFGASEQYIIANSAKVPIMCVNPRKDVAKANLSANW</sequence>
<organism evidence="3 4">
    <name type="scientific">Salinivirga cyanobacteriivorans</name>
    <dbReference type="NCBI Taxonomy" id="1307839"/>
    <lineage>
        <taxon>Bacteria</taxon>
        <taxon>Pseudomonadati</taxon>
        <taxon>Bacteroidota</taxon>
        <taxon>Bacteroidia</taxon>
        <taxon>Bacteroidales</taxon>
        <taxon>Salinivirgaceae</taxon>
        <taxon>Salinivirga</taxon>
    </lineage>
</organism>
<evidence type="ECO:0000313" key="4">
    <source>
        <dbReference type="Proteomes" id="UP000064893"/>
    </source>
</evidence>
<name>A0A0S2I0I8_9BACT</name>
<dbReference type="InterPro" id="IPR006015">
    <property type="entry name" value="Universal_stress_UspA"/>
</dbReference>
<reference evidence="3 4" key="1">
    <citation type="submission" date="2015-11" db="EMBL/GenBank/DDBJ databases">
        <title>Description and complete genome sequence of a novel strain predominating in hypersaline microbial mats and representing a new family of the Bacteriodetes phylum.</title>
        <authorList>
            <person name="Spring S."/>
            <person name="Bunk B."/>
            <person name="Sproer C."/>
            <person name="Klenk H.-P."/>
        </authorList>
    </citation>
    <scope>NUCLEOTIDE SEQUENCE [LARGE SCALE GENOMIC DNA]</scope>
    <source>
        <strain evidence="3 4">L21-Spi-D4</strain>
    </source>
</reference>
<accession>A0A0S2I0I8</accession>
<dbReference type="SUPFAM" id="SSF52402">
    <property type="entry name" value="Adenine nucleotide alpha hydrolases-like"/>
    <property type="match status" value="2"/>
</dbReference>
<dbReference type="STRING" id="1307839.L21SP5_02175"/>
<dbReference type="RefSeq" id="WP_057953235.1">
    <property type="nucleotide sequence ID" value="NZ_CP013118.1"/>
</dbReference>
<evidence type="ECO:0000259" key="2">
    <source>
        <dbReference type="Pfam" id="PF00582"/>
    </source>
</evidence>
<comment type="similarity">
    <text evidence="1">Belongs to the universal stress protein A family.</text>
</comment>
<dbReference type="PANTHER" id="PTHR46268">
    <property type="entry name" value="STRESS RESPONSE PROTEIN NHAX"/>
    <property type="match status" value="1"/>
</dbReference>
<evidence type="ECO:0000313" key="3">
    <source>
        <dbReference type="EMBL" id="ALO15808.1"/>
    </source>
</evidence>
<dbReference type="OrthoDB" id="1522603at2"/>